<organism evidence="2 3">
    <name type="scientific">Methanosarcina horonobensis HB-1 = JCM 15518</name>
    <dbReference type="NCBI Taxonomy" id="1434110"/>
    <lineage>
        <taxon>Archaea</taxon>
        <taxon>Methanobacteriati</taxon>
        <taxon>Methanobacteriota</taxon>
        <taxon>Stenosarchaea group</taxon>
        <taxon>Methanomicrobia</taxon>
        <taxon>Methanosarcinales</taxon>
        <taxon>Methanosarcinaceae</taxon>
        <taxon>Methanosarcina</taxon>
    </lineage>
</organism>
<evidence type="ECO:0000256" key="1">
    <source>
        <dbReference type="SAM" id="Phobius"/>
    </source>
</evidence>
<keyword evidence="3" id="KW-1185">Reference proteome</keyword>
<feature type="transmembrane region" description="Helical" evidence="1">
    <location>
        <begin position="185"/>
        <end position="202"/>
    </location>
</feature>
<dbReference type="PATRIC" id="fig|1434110.4.peg.3262"/>
<name>A0A0E3SB54_9EURY</name>
<dbReference type="EMBL" id="CP009516">
    <property type="protein sequence ID" value="AKB79019.1"/>
    <property type="molecule type" value="Genomic_DNA"/>
</dbReference>
<dbReference type="Proteomes" id="UP000033101">
    <property type="component" value="Chromosome"/>
</dbReference>
<dbReference type="RefSeq" id="WP_048140378.1">
    <property type="nucleotide sequence ID" value="NZ_CP009516.1"/>
</dbReference>
<keyword evidence="1" id="KW-0812">Transmembrane</keyword>
<dbReference type="GeneID" id="24831826"/>
<proteinExistence type="predicted"/>
<dbReference type="KEGG" id="mhor:MSHOH_2536"/>
<gene>
    <name evidence="2" type="ORF">MSHOH_2536</name>
</gene>
<dbReference type="STRING" id="1434110.MSHOH_2536"/>
<dbReference type="HOGENOM" id="CLU_1292043_0_0_2"/>
<evidence type="ECO:0000313" key="2">
    <source>
        <dbReference type="EMBL" id="AKB79019.1"/>
    </source>
</evidence>
<dbReference type="AlphaFoldDB" id="A0A0E3SB54"/>
<keyword evidence="1" id="KW-1133">Transmembrane helix</keyword>
<accession>A0A0E3SB54</accession>
<sequence length="213" mass="22105">MSFLTKAFKTVAGEAENLATSKNIKKVASKASSAVENSQKTIFNEAKTLSEKSFKTTSAIGNQGVAKATAGGKEIAKDVARNYAKGAAKVSGIAGKATVLGGAAVLGVGLYNTAKNVAVETDNQRIYNQAKESGYLDFLQNNIPSSNSGIPSGNSAVGADTSDLFDYLYGSDSAEGAQTAQTPTGIYLFGAGLAGVVAWKLYENSKKKRKVKK</sequence>
<keyword evidence="1" id="KW-0472">Membrane</keyword>
<reference evidence="2 3" key="1">
    <citation type="submission" date="2014-07" db="EMBL/GenBank/DDBJ databases">
        <title>Methanogenic archaea and the global carbon cycle.</title>
        <authorList>
            <person name="Henriksen J.R."/>
            <person name="Luke J."/>
            <person name="Reinhart S."/>
            <person name="Benedict M.N."/>
            <person name="Youngblut N.D."/>
            <person name="Metcalf M.E."/>
            <person name="Whitaker R.J."/>
            <person name="Metcalf W.W."/>
        </authorList>
    </citation>
    <scope>NUCLEOTIDE SEQUENCE [LARGE SCALE GENOMIC DNA]</scope>
    <source>
        <strain evidence="2 3">HB-1</strain>
    </source>
</reference>
<protein>
    <submittedName>
        <fullName evidence="2">Uncharacterized protein</fullName>
    </submittedName>
</protein>
<evidence type="ECO:0000313" key="3">
    <source>
        <dbReference type="Proteomes" id="UP000033101"/>
    </source>
</evidence>